<dbReference type="InterPro" id="IPR018976">
    <property type="entry name" value="Imelysin-like"/>
</dbReference>
<reference evidence="4" key="1">
    <citation type="submission" date="2016-10" db="EMBL/GenBank/DDBJ databases">
        <authorList>
            <person name="de Groot N.N."/>
        </authorList>
    </citation>
    <scope>NUCLEOTIDE SEQUENCE</scope>
</reference>
<evidence type="ECO:0000256" key="2">
    <source>
        <dbReference type="ARBA" id="ARBA00022729"/>
    </source>
</evidence>
<protein>
    <recommendedName>
        <fullName evidence="3">Imelysin-like domain-containing protein</fullName>
    </recommendedName>
</protein>
<dbReference type="Pfam" id="PF09375">
    <property type="entry name" value="Peptidase_M75"/>
    <property type="match status" value="1"/>
</dbReference>
<keyword evidence="2" id="KW-0732">Signal</keyword>
<sequence length="321" mass="36466">MKKILTLILTLLSFHAHAVDKKFFAQVILHNVEQSITSAKQISDSIQKGQHKKSQVLFASLVKHWKKVEATFVLGDLDEDFLDTPRYIDIFHGNNEDIKTQLDLIINTKDDLSYALYKHSHKTINALEYLLFTQNLSNKRVKAMALIMARSIEHYLQEIKTAYQMNELKFTQDEQFASAILLNTLVNSAYALKEWRIGDVVGLSKKHKGDADIQRGEYALSQNSTMAILSILQTHKQAIDSSEHKDFGDVARKFGATKEIDKTIEYLNQAIAQIQKMQDKDLAGEKGKALYQSTSQLMKSYYLSLMDKLGFVSKVLDADGD</sequence>
<dbReference type="Gene3D" id="1.20.1420.20">
    <property type="entry name" value="M75 peptidase, HXXE motif"/>
    <property type="match status" value="1"/>
</dbReference>
<gene>
    <name evidence="4" type="ORF">MNB_SUP05-SYMBIONT-7-515</name>
</gene>
<dbReference type="InterPro" id="IPR038352">
    <property type="entry name" value="Imelysin_sf"/>
</dbReference>
<organism evidence="4">
    <name type="scientific">hydrothermal vent metagenome</name>
    <dbReference type="NCBI Taxonomy" id="652676"/>
    <lineage>
        <taxon>unclassified sequences</taxon>
        <taxon>metagenomes</taxon>
        <taxon>ecological metagenomes</taxon>
    </lineage>
</organism>
<proteinExistence type="predicted"/>
<name>A0A1W1E2B2_9ZZZZ</name>
<evidence type="ECO:0000313" key="4">
    <source>
        <dbReference type="EMBL" id="SFV88008.1"/>
    </source>
</evidence>
<feature type="domain" description="Imelysin-like" evidence="3">
    <location>
        <begin position="31"/>
        <end position="293"/>
    </location>
</feature>
<accession>A0A1W1E2B2</accession>
<evidence type="ECO:0000259" key="3">
    <source>
        <dbReference type="Pfam" id="PF09375"/>
    </source>
</evidence>
<comment type="subcellular location">
    <subcellularLocation>
        <location evidence="1">Cell envelope</location>
    </subcellularLocation>
</comment>
<dbReference type="EMBL" id="FPIA01000003">
    <property type="protein sequence ID" value="SFV88008.1"/>
    <property type="molecule type" value="Genomic_DNA"/>
</dbReference>
<evidence type="ECO:0000256" key="1">
    <source>
        <dbReference type="ARBA" id="ARBA00004196"/>
    </source>
</evidence>
<dbReference type="GO" id="GO:0030313">
    <property type="term" value="C:cell envelope"/>
    <property type="evidence" value="ECO:0007669"/>
    <property type="project" value="UniProtKB-SubCell"/>
</dbReference>
<dbReference type="AlphaFoldDB" id="A0A1W1E2B2"/>